<dbReference type="Gene3D" id="3.40.630.40">
    <property type="entry name" value="Zn-dependent exopeptidases"/>
    <property type="match status" value="1"/>
</dbReference>
<proteinExistence type="predicted"/>
<dbReference type="SUPFAM" id="SSF53187">
    <property type="entry name" value="Zn-dependent exopeptidases"/>
    <property type="match status" value="1"/>
</dbReference>
<dbReference type="GO" id="GO:0016787">
    <property type="term" value="F:hydrolase activity"/>
    <property type="evidence" value="ECO:0007669"/>
    <property type="project" value="UniProtKB-KW"/>
</dbReference>
<dbReference type="EMBL" id="JACIIZ010000014">
    <property type="protein sequence ID" value="MBB6253915.1"/>
    <property type="molecule type" value="Genomic_DNA"/>
</dbReference>
<dbReference type="AlphaFoldDB" id="A0A7X0B3A5"/>
<keyword evidence="1" id="KW-0378">Hydrolase</keyword>
<dbReference type="InterPro" id="IPR007709">
    <property type="entry name" value="N-FG_amidohydro"/>
</dbReference>
<reference evidence="1 2" key="1">
    <citation type="submission" date="2020-08" db="EMBL/GenBank/DDBJ databases">
        <title>Genomic Encyclopedia of Type Strains, Phase IV (KMG-IV): sequencing the most valuable type-strain genomes for metagenomic binning, comparative biology and taxonomic classification.</title>
        <authorList>
            <person name="Goeker M."/>
        </authorList>
    </citation>
    <scope>NUCLEOTIDE SEQUENCE [LARGE SCALE GENOMIC DNA]</scope>
    <source>
        <strain evidence="1 2">DSM 22198</strain>
    </source>
</reference>
<accession>A0A7X0B3A5</accession>
<evidence type="ECO:0000313" key="2">
    <source>
        <dbReference type="Proteomes" id="UP000539175"/>
    </source>
</evidence>
<sequence length="270" mass="28434">MDTPLTSAPGAFLDAAEPPAATVINPRGGAPAVLVCEHASRRVPARLGTLGVPAADMERHIACDIGAEAVTRALARLLDAPAIIAGYSRLVVDLNRPLHSATLMPAVSDGTPILANQGLTEPCRQARLEALFHPFHDSVQASLAAKRAAGLVPAVISIHSFTPIMDGFRRPWHLGVLWDQDGRLALPLLDLLRAEPGVVVGDNAPYSARDGEGYTLDTHSTRPGLPGVLIEVRQDLISNPAGADQWAGLLARALGRLLGRPDIHHVLAGT</sequence>
<dbReference type="RefSeq" id="WP_211106485.1">
    <property type="nucleotide sequence ID" value="NZ_JACIIZ010000014.1"/>
</dbReference>
<protein>
    <submittedName>
        <fullName evidence="1">Putative N-formylglutamate amidohydrolase</fullName>
    </submittedName>
</protein>
<dbReference type="PIRSF" id="PIRSF029730">
    <property type="entry name" value="UCP029730"/>
    <property type="match status" value="1"/>
</dbReference>
<gene>
    <name evidence="1" type="ORF">FHS74_004491</name>
</gene>
<organism evidence="1 2">
    <name type="scientific">Nitrospirillum iridis</name>
    <dbReference type="NCBI Taxonomy" id="765888"/>
    <lineage>
        <taxon>Bacteria</taxon>
        <taxon>Pseudomonadati</taxon>
        <taxon>Pseudomonadota</taxon>
        <taxon>Alphaproteobacteria</taxon>
        <taxon>Rhodospirillales</taxon>
        <taxon>Azospirillaceae</taxon>
        <taxon>Nitrospirillum</taxon>
    </lineage>
</organism>
<comment type="caution">
    <text evidence="1">The sequence shown here is derived from an EMBL/GenBank/DDBJ whole genome shotgun (WGS) entry which is preliminary data.</text>
</comment>
<keyword evidence="2" id="KW-1185">Reference proteome</keyword>
<dbReference type="InterPro" id="IPR011227">
    <property type="entry name" value="UCP029730"/>
</dbReference>
<dbReference type="Proteomes" id="UP000539175">
    <property type="component" value="Unassembled WGS sequence"/>
</dbReference>
<evidence type="ECO:0000313" key="1">
    <source>
        <dbReference type="EMBL" id="MBB6253915.1"/>
    </source>
</evidence>
<name>A0A7X0B3A5_9PROT</name>
<dbReference type="Pfam" id="PF05013">
    <property type="entry name" value="FGase"/>
    <property type="match status" value="1"/>
</dbReference>